<evidence type="ECO:0000256" key="1">
    <source>
        <dbReference type="SAM" id="MobiDB-lite"/>
    </source>
</evidence>
<gene>
    <name evidence="2" type="ORF">Pyn_03478</name>
</gene>
<accession>A0A314ZNU0</accession>
<dbReference type="AlphaFoldDB" id="A0A314ZNU0"/>
<proteinExistence type="predicted"/>
<feature type="region of interest" description="Disordered" evidence="1">
    <location>
        <begin position="1"/>
        <end position="20"/>
    </location>
</feature>
<evidence type="ECO:0000313" key="2">
    <source>
        <dbReference type="EMBL" id="PQQ03626.1"/>
    </source>
</evidence>
<comment type="caution">
    <text evidence="2">The sequence shown here is derived from an EMBL/GenBank/DDBJ whole genome shotgun (WGS) entry which is preliminary data.</text>
</comment>
<dbReference type="Proteomes" id="UP000250321">
    <property type="component" value="Unassembled WGS sequence"/>
</dbReference>
<dbReference type="EMBL" id="PJQY01001324">
    <property type="protein sequence ID" value="PQQ03626.1"/>
    <property type="molecule type" value="Genomic_DNA"/>
</dbReference>
<sequence>MTGHPLAIFPRNSAAPPRRDAPVCLSGGAWAPISVRILDFGVFPFVHGVHHRQTSSSPSSGES</sequence>
<reference evidence="2 3" key="1">
    <citation type="submission" date="2018-02" db="EMBL/GenBank/DDBJ databases">
        <title>Draft genome of wild Prunus yedoensis var. nudiflora.</title>
        <authorList>
            <person name="Baek S."/>
            <person name="Kim J.-H."/>
            <person name="Choi K."/>
            <person name="Kim G.-B."/>
            <person name="Cho A."/>
            <person name="Jang H."/>
            <person name="Shin C.-H."/>
            <person name="Yu H.-J."/>
            <person name="Mun J.-H."/>
        </authorList>
    </citation>
    <scope>NUCLEOTIDE SEQUENCE [LARGE SCALE GENOMIC DNA]</scope>
    <source>
        <strain evidence="3">cv. Jeju island</strain>
        <tissue evidence="2">Leaf</tissue>
    </source>
</reference>
<evidence type="ECO:0000313" key="3">
    <source>
        <dbReference type="Proteomes" id="UP000250321"/>
    </source>
</evidence>
<keyword evidence="3" id="KW-1185">Reference proteome</keyword>
<protein>
    <submittedName>
        <fullName evidence="2">Uncharacterized protein</fullName>
    </submittedName>
</protein>
<name>A0A314ZNU0_PRUYE</name>
<organism evidence="2 3">
    <name type="scientific">Prunus yedoensis var. nudiflora</name>
    <dbReference type="NCBI Taxonomy" id="2094558"/>
    <lineage>
        <taxon>Eukaryota</taxon>
        <taxon>Viridiplantae</taxon>
        <taxon>Streptophyta</taxon>
        <taxon>Embryophyta</taxon>
        <taxon>Tracheophyta</taxon>
        <taxon>Spermatophyta</taxon>
        <taxon>Magnoliopsida</taxon>
        <taxon>eudicotyledons</taxon>
        <taxon>Gunneridae</taxon>
        <taxon>Pentapetalae</taxon>
        <taxon>rosids</taxon>
        <taxon>fabids</taxon>
        <taxon>Rosales</taxon>
        <taxon>Rosaceae</taxon>
        <taxon>Amygdaloideae</taxon>
        <taxon>Amygdaleae</taxon>
        <taxon>Prunus</taxon>
    </lineage>
</organism>